<sequence length="252" mass="28345">MTLRVTAREFLRGTLHRLGLTKVIDWLRQSRGNRFTIDKRASVRDRFASIYQNDLWKMNEGHPSSGEGSSEHSAQNVIESLPKVVSELGISSLLDIGCGDFTWMQKIELSCSYTGADIVPSVIAHNQKEFSTAQRSFICLDAITEDIPAADAVFCREVLFHLSFADSMSLIRNVYKSGSRFFLATTERATGYNSDIDSGDWRILNLQISPYNFGPPIMEIADDSVSVGRIIGVWRREDFPIWAKTRPERAAS</sequence>
<comment type="caution">
    <text evidence="2">The sequence shown here is derived from an EMBL/GenBank/DDBJ whole genome shotgun (WGS) entry which is preliminary data.</text>
</comment>
<dbReference type="InterPro" id="IPR013217">
    <property type="entry name" value="Methyltransf_12"/>
</dbReference>
<feature type="domain" description="Methyltransferase type 12" evidence="1">
    <location>
        <begin position="94"/>
        <end position="176"/>
    </location>
</feature>
<dbReference type="SUPFAM" id="SSF53335">
    <property type="entry name" value="S-adenosyl-L-methionine-dependent methyltransferases"/>
    <property type="match status" value="1"/>
</dbReference>
<evidence type="ECO:0000259" key="1">
    <source>
        <dbReference type="Pfam" id="PF08242"/>
    </source>
</evidence>
<gene>
    <name evidence="2" type="ORF">FXB40_27715</name>
</gene>
<keyword evidence="2" id="KW-0808">Transferase</keyword>
<dbReference type="InterPro" id="IPR029063">
    <property type="entry name" value="SAM-dependent_MTases_sf"/>
</dbReference>
<dbReference type="Gene3D" id="3.40.50.150">
    <property type="entry name" value="Vaccinia Virus protein VP39"/>
    <property type="match status" value="1"/>
</dbReference>
<dbReference type="Pfam" id="PF08242">
    <property type="entry name" value="Methyltransf_12"/>
    <property type="match status" value="1"/>
</dbReference>
<organism evidence="2 3">
    <name type="scientific">Bradyrhizobium rifense</name>
    <dbReference type="NCBI Taxonomy" id="515499"/>
    <lineage>
        <taxon>Bacteria</taxon>
        <taxon>Pseudomonadati</taxon>
        <taxon>Pseudomonadota</taxon>
        <taxon>Alphaproteobacteria</taxon>
        <taxon>Hyphomicrobiales</taxon>
        <taxon>Nitrobacteraceae</taxon>
        <taxon>Bradyrhizobium</taxon>
    </lineage>
</organism>
<protein>
    <submittedName>
        <fullName evidence="2">Class I SAM-dependent methyltransferase</fullName>
    </submittedName>
</protein>
<reference evidence="2 3" key="1">
    <citation type="submission" date="2019-08" db="EMBL/GenBank/DDBJ databases">
        <title>Bradyrhizobium hipponensis sp. nov., a rhizobium isolated from a Lupinus angustifolius root nodule in Tunisia.</title>
        <authorList>
            <person name="Off K."/>
            <person name="Rejili M."/>
            <person name="Mars M."/>
            <person name="Brachmann A."/>
            <person name="Marin M."/>
        </authorList>
    </citation>
    <scope>NUCLEOTIDE SEQUENCE [LARGE SCALE GENOMIC DNA]</scope>
    <source>
        <strain evidence="2 3">CTAW71</strain>
    </source>
</reference>
<accession>A0A5D3K8D9</accession>
<name>A0A5D3K8D9_9BRAD</name>
<evidence type="ECO:0000313" key="2">
    <source>
        <dbReference type="EMBL" id="TYL91715.1"/>
    </source>
</evidence>
<dbReference type="RefSeq" id="WP_148775302.1">
    <property type="nucleotide sequence ID" value="NZ_VSSS01000042.1"/>
</dbReference>
<dbReference type="EMBL" id="VSSS01000042">
    <property type="protein sequence ID" value="TYL91715.1"/>
    <property type="molecule type" value="Genomic_DNA"/>
</dbReference>
<evidence type="ECO:0000313" key="3">
    <source>
        <dbReference type="Proteomes" id="UP000324758"/>
    </source>
</evidence>
<dbReference type="GO" id="GO:0032259">
    <property type="term" value="P:methylation"/>
    <property type="evidence" value="ECO:0007669"/>
    <property type="project" value="UniProtKB-KW"/>
</dbReference>
<dbReference type="Proteomes" id="UP000324758">
    <property type="component" value="Unassembled WGS sequence"/>
</dbReference>
<dbReference type="AlphaFoldDB" id="A0A5D3K8D9"/>
<dbReference type="OrthoDB" id="20930at2"/>
<keyword evidence="3" id="KW-1185">Reference proteome</keyword>
<dbReference type="GO" id="GO:0008168">
    <property type="term" value="F:methyltransferase activity"/>
    <property type="evidence" value="ECO:0007669"/>
    <property type="project" value="UniProtKB-KW"/>
</dbReference>
<proteinExistence type="predicted"/>
<keyword evidence="2" id="KW-0489">Methyltransferase</keyword>